<dbReference type="PANTHER" id="PTHR48078:SF6">
    <property type="entry name" value="L-THREONINE DEHYDRATASE CATABOLIC TDCB"/>
    <property type="match status" value="1"/>
</dbReference>
<dbReference type="Proteomes" id="UP000230886">
    <property type="component" value="Unassembled WGS sequence"/>
</dbReference>
<evidence type="ECO:0000313" key="6">
    <source>
        <dbReference type="Proteomes" id="UP000230886"/>
    </source>
</evidence>
<dbReference type="GO" id="GO:0004794">
    <property type="term" value="F:threonine deaminase activity"/>
    <property type="evidence" value="ECO:0007669"/>
    <property type="project" value="TreeGrafter"/>
</dbReference>
<name>A0A2A5JEL5_RHOSG</name>
<proteinExistence type="predicted"/>
<comment type="caution">
    <text evidence="5">The sequence shown here is derived from an EMBL/GenBank/DDBJ whole genome shotgun (WGS) entry which is preliminary data.</text>
</comment>
<dbReference type="EMBL" id="NOVD01000003">
    <property type="protein sequence ID" value="PCK28005.1"/>
    <property type="molecule type" value="Genomic_DNA"/>
</dbReference>
<gene>
    <name evidence="5" type="ORF">CHR55_06060</name>
</gene>
<dbReference type="PANTHER" id="PTHR48078">
    <property type="entry name" value="THREONINE DEHYDRATASE, MITOCHONDRIAL-RELATED"/>
    <property type="match status" value="1"/>
</dbReference>
<dbReference type="Pfam" id="PF00291">
    <property type="entry name" value="PALP"/>
    <property type="match status" value="1"/>
</dbReference>
<keyword evidence="3" id="KW-0456">Lyase</keyword>
<dbReference type="SUPFAM" id="SSF53686">
    <property type="entry name" value="Tryptophan synthase beta subunit-like PLP-dependent enzymes"/>
    <property type="match status" value="1"/>
</dbReference>
<evidence type="ECO:0000256" key="2">
    <source>
        <dbReference type="ARBA" id="ARBA00022898"/>
    </source>
</evidence>
<dbReference type="AlphaFoldDB" id="A0A2A5JEL5"/>
<feature type="domain" description="Tryptophan synthase beta chain-like PALP" evidence="4">
    <location>
        <begin position="29"/>
        <end position="315"/>
    </location>
</feature>
<dbReference type="Gene3D" id="3.40.50.1100">
    <property type="match status" value="2"/>
</dbReference>
<evidence type="ECO:0000256" key="3">
    <source>
        <dbReference type="ARBA" id="ARBA00023239"/>
    </source>
</evidence>
<evidence type="ECO:0000256" key="1">
    <source>
        <dbReference type="ARBA" id="ARBA00001933"/>
    </source>
</evidence>
<dbReference type="RefSeq" id="WP_099697126.1">
    <property type="nucleotide sequence ID" value="NZ_NOVD01000003.1"/>
</dbReference>
<dbReference type="InterPro" id="IPR001926">
    <property type="entry name" value="TrpB-like_PALP"/>
</dbReference>
<dbReference type="GO" id="GO:0003941">
    <property type="term" value="F:L-serine ammonia-lyase activity"/>
    <property type="evidence" value="ECO:0007669"/>
    <property type="project" value="TreeGrafter"/>
</dbReference>
<organism evidence="5 6">
    <name type="scientific">Rhodococcus qingshengii</name>
    <dbReference type="NCBI Taxonomy" id="334542"/>
    <lineage>
        <taxon>Bacteria</taxon>
        <taxon>Bacillati</taxon>
        <taxon>Actinomycetota</taxon>
        <taxon>Actinomycetes</taxon>
        <taxon>Mycobacteriales</taxon>
        <taxon>Nocardiaceae</taxon>
        <taxon>Rhodococcus</taxon>
        <taxon>Rhodococcus erythropolis group</taxon>
    </lineage>
</organism>
<protein>
    <submittedName>
        <fullName evidence="5">Pyridoxal-5'-phosphate-dependent protein subunit beta</fullName>
    </submittedName>
</protein>
<evidence type="ECO:0000313" key="5">
    <source>
        <dbReference type="EMBL" id="PCK28005.1"/>
    </source>
</evidence>
<reference evidence="5 6" key="1">
    <citation type="submission" date="2017-07" db="EMBL/GenBank/DDBJ databases">
        <title>Draft sequence of Rhodococcus enclensis 23b-28.</title>
        <authorList>
            <person name="Besaury L."/>
            <person name="Sancelme M."/>
            <person name="Amato P."/>
            <person name="Lallement A."/>
            <person name="Delort A.-M."/>
        </authorList>
    </citation>
    <scope>NUCLEOTIDE SEQUENCE [LARGE SCALE GENOMIC DNA]</scope>
    <source>
        <strain evidence="5 6">23b-28</strain>
    </source>
</reference>
<dbReference type="NCBIfam" id="NF006094">
    <property type="entry name" value="PRK08246.1"/>
    <property type="match status" value="1"/>
</dbReference>
<sequence length="323" mass="33069">MTLTADNNAGPVAIERSDVEAARTRIAGLARRTPIFRTALPTPHGEVPVLFKLEYLQHGGSFKVRGSLNAVERAVADGTMPDAGVVIASGGNAAIGAAWAARRRGLTCTVVVPETAPDAKVKALGELGATVHKVGDRYALAAAAAADIARTSGALELHAYDLPDIVSGAGTIALELEDDASGPITYCVAVGGGGLVSGIVAAARPEDHVVAVEPTGAATLRTSLDAGRPVDIEVNSIAGDSLGAKRIGAIAWETLHESSVDSVVVEDDSIRQARAFLWREFRILVELGTAAALAPVLNGTVSPPSDGELCVVLCGANTHPTDL</sequence>
<evidence type="ECO:0000259" key="4">
    <source>
        <dbReference type="Pfam" id="PF00291"/>
    </source>
</evidence>
<dbReference type="GO" id="GO:0006565">
    <property type="term" value="P:L-serine catabolic process"/>
    <property type="evidence" value="ECO:0007669"/>
    <property type="project" value="TreeGrafter"/>
</dbReference>
<dbReference type="InterPro" id="IPR036052">
    <property type="entry name" value="TrpB-like_PALP_sf"/>
</dbReference>
<accession>A0A2A5JEL5</accession>
<keyword evidence="2" id="KW-0663">Pyridoxal phosphate</keyword>
<dbReference type="InterPro" id="IPR050147">
    <property type="entry name" value="Ser/Thr_Dehydratase"/>
</dbReference>
<dbReference type="GO" id="GO:0009097">
    <property type="term" value="P:isoleucine biosynthetic process"/>
    <property type="evidence" value="ECO:0007669"/>
    <property type="project" value="TreeGrafter"/>
</dbReference>
<dbReference type="GO" id="GO:0006567">
    <property type="term" value="P:L-threonine catabolic process"/>
    <property type="evidence" value="ECO:0007669"/>
    <property type="project" value="TreeGrafter"/>
</dbReference>
<comment type="cofactor">
    <cofactor evidence="1">
        <name>pyridoxal 5'-phosphate</name>
        <dbReference type="ChEBI" id="CHEBI:597326"/>
    </cofactor>
</comment>